<evidence type="ECO:0000259" key="8">
    <source>
        <dbReference type="Pfam" id="PF20628"/>
    </source>
</evidence>
<dbReference type="GO" id="GO:0004601">
    <property type="term" value="F:peroxidase activity"/>
    <property type="evidence" value="ECO:0007669"/>
    <property type="project" value="UniProtKB-KW"/>
</dbReference>
<comment type="similarity">
    <text evidence="6">Belongs to the DyP-type peroxidase family.</text>
</comment>
<reference evidence="9 10" key="1">
    <citation type="submission" date="2019-03" db="EMBL/GenBank/DDBJ databases">
        <title>Genomic Encyclopedia of Archaeal and Bacterial Type Strains, Phase II (KMG-II): from individual species to whole genera.</title>
        <authorList>
            <person name="Goeker M."/>
        </authorList>
    </citation>
    <scope>NUCLEOTIDE SEQUENCE [LARGE SCALE GENOMIC DNA]</scope>
    <source>
        <strain evidence="9 10">DSM 24323</strain>
    </source>
</reference>
<evidence type="ECO:0000256" key="3">
    <source>
        <dbReference type="ARBA" id="ARBA00022723"/>
    </source>
</evidence>
<accession>A0A4R7JD01</accession>
<dbReference type="GO" id="GO:0046872">
    <property type="term" value="F:metal ion binding"/>
    <property type="evidence" value="ECO:0007669"/>
    <property type="project" value="UniProtKB-KW"/>
</dbReference>
<evidence type="ECO:0000256" key="1">
    <source>
        <dbReference type="ARBA" id="ARBA00001970"/>
    </source>
</evidence>
<evidence type="ECO:0000256" key="4">
    <source>
        <dbReference type="ARBA" id="ARBA00023002"/>
    </source>
</evidence>
<dbReference type="GO" id="GO:0020037">
    <property type="term" value="F:heme binding"/>
    <property type="evidence" value="ECO:0007669"/>
    <property type="project" value="InterPro"/>
</dbReference>
<keyword evidence="3" id="KW-0479">Metal-binding</keyword>
<comment type="cofactor">
    <cofactor evidence="1">
        <name>heme b</name>
        <dbReference type="ChEBI" id="CHEBI:60344"/>
    </cofactor>
</comment>
<evidence type="ECO:0000259" key="7">
    <source>
        <dbReference type="Pfam" id="PF04261"/>
    </source>
</evidence>
<dbReference type="Pfam" id="PF04261">
    <property type="entry name" value="Dyp_perox_N"/>
    <property type="match status" value="1"/>
</dbReference>
<keyword evidence="4" id="KW-0560">Oxidoreductase</keyword>
<evidence type="ECO:0000313" key="10">
    <source>
        <dbReference type="Proteomes" id="UP000295371"/>
    </source>
</evidence>
<evidence type="ECO:0000313" key="9">
    <source>
        <dbReference type="EMBL" id="TDT34563.1"/>
    </source>
</evidence>
<dbReference type="AlphaFoldDB" id="A0A4R7JD01"/>
<feature type="domain" description="Dyp-type peroxidase N-terminal" evidence="7">
    <location>
        <begin position="6"/>
        <end position="134"/>
    </location>
</feature>
<keyword evidence="10" id="KW-1185">Reference proteome</keyword>
<dbReference type="Proteomes" id="UP000295371">
    <property type="component" value="Unassembled WGS sequence"/>
</dbReference>
<dbReference type="PANTHER" id="PTHR30521:SF0">
    <property type="entry name" value="DYP-TYPE PEROXIDASE FAMILY PROTEIN"/>
    <property type="match status" value="1"/>
</dbReference>
<evidence type="ECO:0000256" key="2">
    <source>
        <dbReference type="ARBA" id="ARBA00022559"/>
    </source>
</evidence>
<dbReference type="InterPro" id="IPR048327">
    <property type="entry name" value="Dyp_perox_N"/>
</dbReference>
<feature type="domain" description="Dyp-type peroxidase C-terminal" evidence="8">
    <location>
        <begin position="137"/>
        <end position="301"/>
    </location>
</feature>
<dbReference type="EMBL" id="SOAW01000001">
    <property type="protein sequence ID" value="TDT34563.1"/>
    <property type="molecule type" value="Genomic_DNA"/>
</dbReference>
<protein>
    <submittedName>
        <fullName evidence="9">Putative iron-dependent peroxidase</fullName>
    </submittedName>
</protein>
<name>A0A4R7JD01_9ACTN</name>
<organism evidence="9 10">
    <name type="scientific">Naumannella halotolerans</name>
    <dbReference type="NCBI Taxonomy" id="993414"/>
    <lineage>
        <taxon>Bacteria</taxon>
        <taxon>Bacillati</taxon>
        <taxon>Actinomycetota</taxon>
        <taxon>Actinomycetes</taxon>
        <taxon>Propionibacteriales</taxon>
        <taxon>Propionibacteriaceae</taxon>
        <taxon>Naumannella</taxon>
    </lineage>
</organism>
<dbReference type="RefSeq" id="WP_133754919.1">
    <property type="nucleotide sequence ID" value="NZ_SOAW01000001.1"/>
</dbReference>
<sequence length="313" mass="34175">MNVQPQPVLTQLTRSAIFVTADINPGGEDKVREMVSNWGGYTRAVGFRRLDGGLAPVVGIGSHAWDRLFSGPRPMNLHPFTEIRGEKHTAPATGGDLLFHVRAVDFDLCFAFMQEVFGPLGDAVTVTDEVHGFRYFDERDLLGFVDGTENPSGEAADEYVLIGEQDPAFVGGSYVIVQKYLHDLRAWDAITVEEQERAIGRRKLSDIEFPDADKAADAHTVLNSINDENGNPLKIVRDNMPFGQASTGPYGTYFIGYAADPAVTERMLRNMFIGDPPGTSDRILDFSTAHTGALFFVPSADLLENPPSPAPSA</sequence>
<dbReference type="InterPro" id="IPR048328">
    <property type="entry name" value="Dyp_perox_C"/>
</dbReference>
<evidence type="ECO:0000256" key="5">
    <source>
        <dbReference type="ARBA" id="ARBA00023004"/>
    </source>
</evidence>
<keyword evidence="2 9" id="KW-0575">Peroxidase</keyword>
<dbReference type="SUPFAM" id="SSF54909">
    <property type="entry name" value="Dimeric alpha+beta barrel"/>
    <property type="match status" value="1"/>
</dbReference>
<dbReference type="GO" id="GO:0005829">
    <property type="term" value="C:cytosol"/>
    <property type="evidence" value="ECO:0007669"/>
    <property type="project" value="TreeGrafter"/>
</dbReference>
<proteinExistence type="inferred from homology"/>
<dbReference type="OrthoDB" id="3251355at2"/>
<dbReference type="NCBIfam" id="TIGR01413">
    <property type="entry name" value="Dyp_perox_fam"/>
    <property type="match status" value="1"/>
</dbReference>
<gene>
    <name evidence="9" type="ORF">CLV29_2235</name>
</gene>
<keyword evidence="5" id="KW-0408">Iron</keyword>
<dbReference type="InterPro" id="IPR011008">
    <property type="entry name" value="Dimeric_a/b-barrel"/>
</dbReference>
<dbReference type="InterPro" id="IPR006314">
    <property type="entry name" value="Dyp_peroxidase"/>
</dbReference>
<comment type="caution">
    <text evidence="9">The sequence shown here is derived from an EMBL/GenBank/DDBJ whole genome shotgun (WGS) entry which is preliminary data.</text>
</comment>
<dbReference type="Pfam" id="PF20628">
    <property type="entry name" value="Dyp_perox_C"/>
    <property type="match status" value="1"/>
</dbReference>
<evidence type="ECO:0000256" key="6">
    <source>
        <dbReference type="ARBA" id="ARBA00025737"/>
    </source>
</evidence>
<dbReference type="PROSITE" id="PS51404">
    <property type="entry name" value="DYP_PEROXIDASE"/>
    <property type="match status" value="1"/>
</dbReference>
<dbReference type="PANTHER" id="PTHR30521">
    <property type="entry name" value="DEFERROCHELATASE/PEROXIDASE"/>
    <property type="match status" value="1"/>
</dbReference>